<dbReference type="WBParaSite" id="DME_0000487301-mRNA-1">
    <property type="protein sequence ID" value="DME_0000487301-mRNA-1"/>
    <property type="gene ID" value="DME_0000487301"/>
</dbReference>
<proteinExistence type="predicted"/>
<dbReference type="Proteomes" id="UP000274756">
    <property type="component" value="Unassembled WGS sequence"/>
</dbReference>
<feature type="domain" description="DUF7515" evidence="2">
    <location>
        <begin position="87"/>
        <end position="169"/>
    </location>
</feature>
<dbReference type="InterPro" id="IPR055938">
    <property type="entry name" value="DUF7516"/>
</dbReference>
<dbReference type="Pfam" id="PF24360">
    <property type="entry name" value="DUF7516"/>
    <property type="match status" value="1"/>
</dbReference>
<protein>
    <submittedName>
        <fullName evidence="8">Nuclear factor related to kappa-B-binding protein</fullName>
    </submittedName>
</protein>
<dbReference type="Pfam" id="PF24359">
    <property type="entry name" value="DUF7515"/>
    <property type="match status" value="1"/>
</dbReference>
<organism evidence="6 8">
    <name type="scientific">Dracunculus medinensis</name>
    <name type="common">Guinea worm</name>
    <dbReference type="NCBI Taxonomy" id="318479"/>
    <lineage>
        <taxon>Eukaryota</taxon>
        <taxon>Metazoa</taxon>
        <taxon>Ecdysozoa</taxon>
        <taxon>Nematoda</taxon>
        <taxon>Chromadorea</taxon>
        <taxon>Rhabditida</taxon>
        <taxon>Spirurina</taxon>
        <taxon>Dracunculoidea</taxon>
        <taxon>Dracunculidae</taxon>
        <taxon>Dracunculus</taxon>
    </lineage>
</organism>
<dbReference type="OrthoDB" id="5871534at2759"/>
<dbReference type="InterPro" id="IPR055937">
    <property type="entry name" value="DUF7515"/>
</dbReference>
<dbReference type="Proteomes" id="UP000038040">
    <property type="component" value="Unplaced"/>
</dbReference>
<accession>A0A0N4UC90</accession>
<dbReference type="InterPro" id="IPR055939">
    <property type="entry name" value="DUF7517"/>
</dbReference>
<gene>
    <name evidence="5" type="ORF">DME_LOCUS494</name>
</gene>
<evidence type="ECO:0000313" key="8">
    <source>
        <dbReference type="WBParaSite" id="DME_0000487301-mRNA-1"/>
    </source>
</evidence>
<sequence length="667" mass="76933">MLGILNGFIYKSAGSDDEEDQCFEPAMMDVDYINMMSIDSDCKEQIMLSTDDEEEKSFSEFLSNMGFLNDYIISPDENDERKRHEVLKELALMVNSSLSSEPDGSSIERLRAHFAINWSIHPDLLVRKYDFPTFEKFLECNEVKEYIEISGFTDKGGIVYSAKSFPQNEHILRRINDEKLTAEQREKRRKQQRLIALKKPENTEAFIEGKKRILGILLELQAYETPVSFQQVQDLYLQKYNVSLNNEEQTKLFQNKSAVKNFERAFFHEVIIKCRNPIFIMLKSKDVKMPEEITDEDRALISNVTEVSSYPLIDETKFNKTTVRPNFCSTKEAISTKHVEENEVEQEILLKDARFRTIEESPAYIGEECVTDRSVESQSFAKNIIVEREIDGKLTKADDKGKYTDDNESEDSDERNTTIRNRRKKYIISPNLDSEKISKLKSITARSLRKSVGFEKQIERRNLYDNEHMLKQSGVTSVDIESNVTMEKLDGIVMFDQFPNNCRDRYASQAPQSISHKHTGSIRAVDAVRYKTLNIRSEDSQKFLRKVGSFLMVDAYTQTDSDWLEQILDEYGILSKSINHEISNTSSENKEIVNLALTIEMVAKRRSPQPLLLSSLPQLIGTIYGCPVDPLSDQNYRMSWKNIILNFCSSLQLITLPNGQDLIILND</sequence>
<feature type="region of interest" description="Disordered" evidence="1">
    <location>
        <begin position="397"/>
        <end position="418"/>
    </location>
</feature>
<feature type="domain" description="DUF7516" evidence="3">
    <location>
        <begin position="207"/>
        <end position="288"/>
    </location>
</feature>
<evidence type="ECO:0000313" key="7">
    <source>
        <dbReference type="Proteomes" id="UP000274756"/>
    </source>
</evidence>
<evidence type="ECO:0000313" key="6">
    <source>
        <dbReference type="Proteomes" id="UP000038040"/>
    </source>
</evidence>
<feature type="domain" description="DUF7517" evidence="4">
    <location>
        <begin position="549"/>
        <end position="660"/>
    </location>
</feature>
<evidence type="ECO:0000259" key="2">
    <source>
        <dbReference type="Pfam" id="PF24359"/>
    </source>
</evidence>
<dbReference type="EMBL" id="UYYG01000004">
    <property type="protein sequence ID" value="VDN50521.1"/>
    <property type="molecule type" value="Genomic_DNA"/>
</dbReference>
<name>A0A0N4UC90_DRAME</name>
<keyword evidence="7" id="KW-1185">Reference proteome</keyword>
<reference evidence="5 7" key="2">
    <citation type="submission" date="2018-11" db="EMBL/GenBank/DDBJ databases">
        <authorList>
            <consortium name="Pathogen Informatics"/>
        </authorList>
    </citation>
    <scope>NUCLEOTIDE SEQUENCE [LARGE SCALE GENOMIC DNA]</scope>
</reference>
<reference evidence="8" key="1">
    <citation type="submission" date="2017-02" db="UniProtKB">
        <authorList>
            <consortium name="WormBaseParasite"/>
        </authorList>
    </citation>
    <scope>IDENTIFICATION</scope>
</reference>
<dbReference type="Pfam" id="PF24361">
    <property type="entry name" value="DUF7517"/>
    <property type="match status" value="1"/>
</dbReference>
<evidence type="ECO:0000259" key="4">
    <source>
        <dbReference type="Pfam" id="PF24361"/>
    </source>
</evidence>
<evidence type="ECO:0000256" key="1">
    <source>
        <dbReference type="SAM" id="MobiDB-lite"/>
    </source>
</evidence>
<evidence type="ECO:0000259" key="3">
    <source>
        <dbReference type="Pfam" id="PF24360"/>
    </source>
</evidence>
<dbReference type="AlphaFoldDB" id="A0A0N4UC90"/>
<evidence type="ECO:0000313" key="5">
    <source>
        <dbReference type="EMBL" id="VDN50521.1"/>
    </source>
</evidence>